<accession>A0A563DY64</accession>
<organism evidence="2 3">
    <name type="scientific">Leekyejoonella antrihumi</name>
    <dbReference type="NCBI Taxonomy" id="1660198"/>
    <lineage>
        <taxon>Bacteria</taxon>
        <taxon>Bacillati</taxon>
        <taxon>Actinomycetota</taxon>
        <taxon>Actinomycetes</taxon>
        <taxon>Micrococcales</taxon>
        <taxon>Dermacoccaceae</taxon>
        <taxon>Leekyejoonella</taxon>
    </lineage>
</organism>
<proteinExistence type="predicted"/>
<evidence type="ECO:0000313" key="3">
    <source>
        <dbReference type="Proteomes" id="UP000320244"/>
    </source>
</evidence>
<gene>
    <name evidence="2" type="ORF">FGL98_16200</name>
</gene>
<sequence length="72" mass="7426">MSSSREPSSSPSWRSPSSTSPSSTWSSSPAPQPSSWPHAAGASVRALPSWLPGPAGRPPPERRPPSAAPARP</sequence>
<dbReference type="EMBL" id="VCQV01000024">
    <property type="protein sequence ID" value="TWP34893.1"/>
    <property type="molecule type" value="Genomic_DNA"/>
</dbReference>
<evidence type="ECO:0000313" key="2">
    <source>
        <dbReference type="EMBL" id="TWP34893.1"/>
    </source>
</evidence>
<keyword evidence="3" id="KW-1185">Reference proteome</keyword>
<feature type="region of interest" description="Disordered" evidence="1">
    <location>
        <begin position="1"/>
        <end position="72"/>
    </location>
</feature>
<dbReference type="Proteomes" id="UP000320244">
    <property type="component" value="Unassembled WGS sequence"/>
</dbReference>
<name>A0A563DY64_9MICO</name>
<feature type="compositionally biased region" description="Low complexity" evidence="1">
    <location>
        <begin position="1"/>
        <end position="37"/>
    </location>
</feature>
<evidence type="ECO:0000256" key="1">
    <source>
        <dbReference type="SAM" id="MobiDB-lite"/>
    </source>
</evidence>
<dbReference type="AlphaFoldDB" id="A0A563DY64"/>
<protein>
    <submittedName>
        <fullName evidence="2">Uncharacterized protein</fullName>
    </submittedName>
</protein>
<reference evidence="2 3" key="2">
    <citation type="submission" date="2019-08" db="EMBL/GenBank/DDBJ databases">
        <title>Jejuicoccus antrihumi gen. nov., sp. nov., a new member of the family Dermacoccaceae isolated from a cave.</title>
        <authorList>
            <person name="Schumann P."/>
            <person name="Kim I.S."/>
        </authorList>
    </citation>
    <scope>NUCLEOTIDE SEQUENCE [LARGE SCALE GENOMIC DNA]</scope>
    <source>
        <strain evidence="2 3">C5-26</strain>
    </source>
</reference>
<comment type="caution">
    <text evidence="2">The sequence shown here is derived from an EMBL/GenBank/DDBJ whole genome shotgun (WGS) entry which is preliminary data.</text>
</comment>
<reference evidence="2 3" key="1">
    <citation type="submission" date="2019-05" db="EMBL/GenBank/DDBJ databases">
        <authorList>
            <person name="Lee S.D."/>
        </authorList>
    </citation>
    <scope>NUCLEOTIDE SEQUENCE [LARGE SCALE GENOMIC DNA]</scope>
    <source>
        <strain evidence="2 3">C5-26</strain>
    </source>
</reference>